<dbReference type="EMBL" id="JAAALK010000282">
    <property type="protein sequence ID" value="KAG8080335.1"/>
    <property type="molecule type" value="Genomic_DNA"/>
</dbReference>
<feature type="compositionally biased region" description="Polar residues" evidence="1">
    <location>
        <begin position="149"/>
        <end position="161"/>
    </location>
</feature>
<sequence>MSPPIRTTRRNHKRGRSPGAVPAKGRVTKKTSTTTTMTSPRRSGAAVMTEAAARSPPRDCDLALPASPRPSPAASVAFKKGEYVGVRTYVGTLPPKGQPLVLWLGAVVISADGNDGHLEVKYNGNFPRDDPSRTVRVAITDVRKRPDAPSNSAMAATTVNNAAPRPSGGDNATQRPTVAGKSLPLLKKLETEMRESAKAFLAHGSSSRRN</sequence>
<evidence type="ECO:0000313" key="4">
    <source>
        <dbReference type="Proteomes" id="UP000729402"/>
    </source>
</evidence>
<dbReference type="Pfam" id="PF11321">
    <property type="entry name" value="DUF3123"/>
    <property type="match status" value="1"/>
</dbReference>
<dbReference type="InterPro" id="IPR021470">
    <property type="entry name" value="DUF3123"/>
</dbReference>
<feature type="compositionally biased region" description="Basic residues" evidence="1">
    <location>
        <begin position="7"/>
        <end position="16"/>
    </location>
</feature>
<reference evidence="2" key="2">
    <citation type="submission" date="2021-02" db="EMBL/GenBank/DDBJ databases">
        <authorList>
            <person name="Kimball J.A."/>
            <person name="Haas M.W."/>
            <person name="Macchietto M."/>
            <person name="Kono T."/>
            <person name="Duquette J."/>
            <person name="Shao M."/>
        </authorList>
    </citation>
    <scope>NUCLEOTIDE SEQUENCE</scope>
    <source>
        <tissue evidence="2">Fresh leaf tissue</tissue>
    </source>
</reference>
<evidence type="ECO:0000256" key="1">
    <source>
        <dbReference type="SAM" id="MobiDB-lite"/>
    </source>
</evidence>
<accession>A0A8J5TD53</accession>
<evidence type="ECO:0000313" key="3">
    <source>
        <dbReference type="EMBL" id="KAG8080335.1"/>
    </source>
</evidence>
<feature type="region of interest" description="Disordered" evidence="1">
    <location>
        <begin position="145"/>
        <end position="184"/>
    </location>
</feature>
<feature type="compositionally biased region" description="Low complexity" evidence="1">
    <location>
        <begin position="30"/>
        <end position="39"/>
    </location>
</feature>
<dbReference type="OrthoDB" id="694693at2759"/>
<reference evidence="2" key="1">
    <citation type="journal article" date="2021" name="bioRxiv">
        <title>Whole Genome Assembly and Annotation of Northern Wild Rice, Zizania palustris L., Supports a Whole Genome Duplication in the Zizania Genus.</title>
        <authorList>
            <person name="Haas M."/>
            <person name="Kono T."/>
            <person name="Macchietto M."/>
            <person name="Millas R."/>
            <person name="McGilp L."/>
            <person name="Shao M."/>
            <person name="Duquette J."/>
            <person name="Hirsch C.N."/>
            <person name="Kimball J."/>
        </authorList>
    </citation>
    <scope>NUCLEOTIDE SEQUENCE</scope>
    <source>
        <tissue evidence="2">Fresh leaf tissue</tissue>
    </source>
</reference>
<organism evidence="2 4">
    <name type="scientific">Zizania palustris</name>
    <name type="common">Northern wild rice</name>
    <dbReference type="NCBI Taxonomy" id="103762"/>
    <lineage>
        <taxon>Eukaryota</taxon>
        <taxon>Viridiplantae</taxon>
        <taxon>Streptophyta</taxon>
        <taxon>Embryophyta</taxon>
        <taxon>Tracheophyta</taxon>
        <taxon>Spermatophyta</taxon>
        <taxon>Magnoliopsida</taxon>
        <taxon>Liliopsida</taxon>
        <taxon>Poales</taxon>
        <taxon>Poaceae</taxon>
        <taxon>BOP clade</taxon>
        <taxon>Oryzoideae</taxon>
        <taxon>Oryzeae</taxon>
        <taxon>Zizaniinae</taxon>
        <taxon>Zizania</taxon>
    </lineage>
</organism>
<dbReference type="Proteomes" id="UP000729402">
    <property type="component" value="Unassembled WGS sequence"/>
</dbReference>
<keyword evidence="4" id="KW-1185">Reference proteome</keyword>
<evidence type="ECO:0000313" key="2">
    <source>
        <dbReference type="EMBL" id="KAG8080320.1"/>
    </source>
</evidence>
<feature type="region of interest" description="Disordered" evidence="1">
    <location>
        <begin position="1"/>
        <end position="59"/>
    </location>
</feature>
<protein>
    <submittedName>
        <fullName evidence="2">Uncharacterized protein</fullName>
    </submittedName>
</protein>
<dbReference type="AlphaFoldDB" id="A0A8J5TD53"/>
<proteinExistence type="predicted"/>
<name>A0A8J5TD53_ZIZPA</name>
<dbReference type="EMBL" id="JAAALK010000282">
    <property type="protein sequence ID" value="KAG8080320.1"/>
    <property type="molecule type" value="Genomic_DNA"/>
</dbReference>
<gene>
    <name evidence="3" type="ORF">GUJ93_ZPchr0007g4819</name>
    <name evidence="2" type="ORF">GUJ93_ZPchr0007g6188</name>
</gene>
<comment type="caution">
    <text evidence="2">The sequence shown here is derived from an EMBL/GenBank/DDBJ whole genome shotgun (WGS) entry which is preliminary data.</text>
</comment>